<dbReference type="RefSeq" id="WP_035071135.1">
    <property type="nucleotide sequence ID" value="NZ_JMIH01000014.1"/>
</dbReference>
<name>A0A074LLU5_9BACT</name>
<dbReference type="EMBL" id="JMIH01000014">
    <property type="protein sequence ID" value="KEO74847.1"/>
    <property type="molecule type" value="Genomic_DNA"/>
</dbReference>
<proteinExistence type="predicted"/>
<dbReference type="AlphaFoldDB" id="A0A074LLU5"/>
<evidence type="ECO:0000259" key="6">
    <source>
        <dbReference type="Pfam" id="PF01957"/>
    </source>
</evidence>
<dbReference type="OrthoDB" id="1120520at2"/>
<evidence type="ECO:0000313" key="8">
    <source>
        <dbReference type="Proteomes" id="UP000027821"/>
    </source>
</evidence>
<comment type="subcellular location">
    <subcellularLocation>
        <location evidence="1">Membrane</location>
        <topology evidence="1">Multi-pass membrane protein</topology>
    </subcellularLocation>
</comment>
<dbReference type="Proteomes" id="UP000027821">
    <property type="component" value="Unassembled WGS sequence"/>
</dbReference>
<feature type="transmembrane region" description="Helical" evidence="5">
    <location>
        <begin position="55"/>
        <end position="73"/>
    </location>
</feature>
<evidence type="ECO:0000256" key="5">
    <source>
        <dbReference type="SAM" id="Phobius"/>
    </source>
</evidence>
<dbReference type="GO" id="GO:0005886">
    <property type="term" value="C:plasma membrane"/>
    <property type="evidence" value="ECO:0007669"/>
    <property type="project" value="TreeGrafter"/>
</dbReference>
<feature type="transmembrane region" description="Helical" evidence="5">
    <location>
        <begin position="6"/>
        <end position="23"/>
    </location>
</feature>
<feature type="domain" description="NfeD-like C-terminal" evidence="6">
    <location>
        <begin position="101"/>
        <end position="152"/>
    </location>
</feature>
<keyword evidence="2 5" id="KW-0812">Transmembrane</keyword>
<dbReference type="InterPro" id="IPR002810">
    <property type="entry name" value="NfeD-like_C"/>
</dbReference>
<accession>A0A074LLU5</accession>
<gene>
    <name evidence="7" type="ORF">EL17_03990</name>
</gene>
<evidence type="ECO:0000313" key="7">
    <source>
        <dbReference type="EMBL" id="KEO74847.1"/>
    </source>
</evidence>
<dbReference type="PANTHER" id="PTHR33507:SF3">
    <property type="entry name" value="INNER MEMBRANE PROTEIN YBBJ"/>
    <property type="match status" value="1"/>
</dbReference>
<evidence type="ECO:0000256" key="3">
    <source>
        <dbReference type="ARBA" id="ARBA00022989"/>
    </source>
</evidence>
<comment type="caution">
    <text evidence="7">The sequence shown here is derived from an EMBL/GenBank/DDBJ whole genome shotgun (WGS) entry which is preliminary data.</text>
</comment>
<keyword evidence="8" id="KW-1185">Reference proteome</keyword>
<dbReference type="InterPro" id="IPR052165">
    <property type="entry name" value="Membrane_assoc_protease"/>
</dbReference>
<reference evidence="7 8" key="1">
    <citation type="submission" date="2014-04" db="EMBL/GenBank/DDBJ databases">
        <title>Characterization and application of a salt tolerant electro-active bacterium.</title>
        <authorList>
            <person name="Yang L."/>
            <person name="Wei S."/>
            <person name="Tay Q.X.M."/>
        </authorList>
    </citation>
    <scope>NUCLEOTIDE SEQUENCE [LARGE SCALE GENOMIC DNA]</scope>
    <source>
        <strain evidence="7 8">LY1</strain>
    </source>
</reference>
<keyword evidence="4 5" id="KW-0472">Membrane</keyword>
<sequence>MALFILSSLLLIGLLLVLIEIIFVPGATIVGLLGILFSALGVIYAFITFGESTGWYALGGTILVNLIVLIFGLRSNVWERLALKDTLHSRSHDDRLLGLEVGQKGKTISDLKPYGKAMFNDKIYEVKSENGFISPDTEIYIFKLESNRIIIKQ</sequence>
<dbReference type="Pfam" id="PF01957">
    <property type="entry name" value="NfeD"/>
    <property type="match status" value="1"/>
</dbReference>
<protein>
    <submittedName>
        <fullName evidence="7">Nodulation protein NfeD</fullName>
    </submittedName>
</protein>
<dbReference type="Gene3D" id="2.40.50.140">
    <property type="entry name" value="Nucleic acid-binding proteins"/>
    <property type="match status" value="1"/>
</dbReference>
<evidence type="ECO:0000256" key="2">
    <source>
        <dbReference type="ARBA" id="ARBA00022692"/>
    </source>
</evidence>
<feature type="transmembrane region" description="Helical" evidence="5">
    <location>
        <begin position="30"/>
        <end position="49"/>
    </location>
</feature>
<evidence type="ECO:0000256" key="4">
    <source>
        <dbReference type="ARBA" id="ARBA00023136"/>
    </source>
</evidence>
<keyword evidence="3 5" id="KW-1133">Transmembrane helix</keyword>
<dbReference type="STRING" id="1048983.EL17_03990"/>
<dbReference type="eggNOG" id="COG1030">
    <property type="taxonomic scope" value="Bacteria"/>
</dbReference>
<evidence type="ECO:0000256" key="1">
    <source>
        <dbReference type="ARBA" id="ARBA00004141"/>
    </source>
</evidence>
<dbReference type="InterPro" id="IPR012340">
    <property type="entry name" value="NA-bd_OB-fold"/>
</dbReference>
<organism evidence="7 8">
    <name type="scientific">Anditalea andensis</name>
    <dbReference type="NCBI Taxonomy" id="1048983"/>
    <lineage>
        <taxon>Bacteria</taxon>
        <taxon>Pseudomonadati</taxon>
        <taxon>Bacteroidota</taxon>
        <taxon>Cytophagia</taxon>
        <taxon>Cytophagales</taxon>
        <taxon>Cytophagaceae</taxon>
        <taxon>Anditalea</taxon>
    </lineage>
</organism>
<dbReference type="PANTHER" id="PTHR33507">
    <property type="entry name" value="INNER MEMBRANE PROTEIN YBBJ"/>
    <property type="match status" value="1"/>
</dbReference>